<organism evidence="2 3">
    <name type="scientific">Ferrimonas sediminum</name>
    <dbReference type="NCBI Taxonomy" id="718193"/>
    <lineage>
        <taxon>Bacteria</taxon>
        <taxon>Pseudomonadati</taxon>
        <taxon>Pseudomonadota</taxon>
        <taxon>Gammaproteobacteria</taxon>
        <taxon>Alteromonadales</taxon>
        <taxon>Ferrimonadaceae</taxon>
        <taxon>Ferrimonas</taxon>
    </lineage>
</organism>
<evidence type="ECO:0000313" key="2">
    <source>
        <dbReference type="EMBL" id="SDJ45049.1"/>
    </source>
</evidence>
<dbReference type="AlphaFoldDB" id="A0A1G8TU83"/>
<name>A0A1G8TU83_9GAMM</name>
<dbReference type="GO" id="GO:0006508">
    <property type="term" value="P:proteolysis"/>
    <property type="evidence" value="ECO:0007669"/>
    <property type="project" value="InterPro"/>
</dbReference>
<dbReference type="InterPro" id="IPR052179">
    <property type="entry name" value="DD-CPase-like"/>
</dbReference>
<dbReference type="SUPFAM" id="SSF55166">
    <property type="entry name" value="Hedgehog/DD-peptidase"/>
    <property type="match status" value="1"/>
</dbReference>
<feature type="domain" description="D-alanyl-D-alanine carboxypeptidase-like core" evidence="1">
    <location>
        <begin position="21"/>
        <end position="175"/>
    </location>
</feature>
<dbReference type="OrthoDB" id="9792074at2"/>
<accession>A0A1G8TU83</accession>
<protein>
    <submittedName>
        <fullName evidence="2">LD-carboxypeptidase LdcB, LAS superfamily</fullName>
    </submittedName>
</protein>
<keyword evidence="3" id="KW-1185">Reference proteome</keyword>
<dbReference type="Proteomes" id="UP000199527">
    <property type="component" value="Unassembled WGS sequence"/>
</dbReference>
<sequence length="225" mass="25031">MLSQQQLLGLDQGHLVALDGQRLESRTAVALRQLQEAAHSAGFDVQIASGWRSFERQLAIFNGKARGQRPLLDKLNQPLCAADLDDDECLNAILFWSALPGASRHHWGTDLDLYDGNAIDGRNLKLEPWEYQGDGPNAPLHHWLCDQADEFGFFFPYREDLGGVQPEPWHLSFAPVSQPALARLSMSALATQLRSSDIALKAEILARLPQLAEQYLHRISPPPGH</sequence>
<gene>
    <name evidence="2" type="ORF">SAMN04488540_10887</name>
</gene>
<dbReference type="InterPro" id="IPR003709">
    <property type="entry name" value="VanY-like_core_dom"/>
</dbReference>
<evidence type="ECO:0000259" key="1">
    <source>
        <dbReference type="Pfam" id="PF02557"/>
    </source>
</evidence>
<dbReference type="RefSeq" id="WP_090365328.1">
    <property type="nucleotide sequence ID" value="NZ_FNEM01000008.1"/>
</dbReference>
<keyword evidence="2" id="KW-0378">Hydrolase</keyword>
<dbReference type="InterPro" id="IPR009045">
    <property type="entry name" value="Zn_M74/Hedgehog-like"/>
</dbReference>
<keyword evidence="2" id="KW-0121">Carboxypeptidase</keyword>
<dbReference type="Pfam" id="PF02557">
    <property type="entry name" value="VanY"/>
    <property type="match status" value="1"/>
</dbReference>
<reference evidence="3" key="1">
    <citation type="submission" date="2016-10" db="EMBL/GenBank/DDBJ databases">
        <authorList>
            <person name="Varghese N."/>
            <person name="Submissions S."/>
        </authorList>
    </citation>
    <scope>NUCLEOTIDE SEQUENCE [LARGE SCALE GENOMIC DNA]</scope>
    <source>
        <strain evidence="3">DSM 23317</strain>
    </source>
</reference>
<dbReference type="EMBL" id="FNEM01000008">
    <property type="protein sequence ID" value="SDJ45049.1"/>
    <property type="molecule type" value="Genomic_DNA"/>
</dbReference>
<dbReference type="PANTHER" id="PTHR34385:SF1">
    <property type="entry name" value="PEPTIDOGLYCAN L-ALANYL-D-GLUTAMATE ENDOPEPTIDASE CWLK"/>
    <property type="match status" value="1"/>
</dbReference>
<proteinExistence type="predicted"/>
<dbReference type="Gene3D" id="3.30.1380.10">
    <property type="match status" value="1"/>
</dbReference>
<dbReference type="PANTHER" id="PTHR34385">
    <property type="entry name" value="D-ALANYL-D-ALANINE CARBOXYPEPTIDASE"/>
    <property type="match status" value="1"/>
</dbReference>
<dbReference type="CDD" id="cd14847">
    <property type="entry name" value="DD-carboxypeptidase_like"/>
    <property type="match status" value="1"/>
</dbReference>
<dbReference type="GO" id="GO:0004180">
    <property type="term" value="F:carboxypeptidase activity"/>
    <property type="evidence" value="ECO:0007669"/>
    <property type="project" value="UniProtKB-KW"/>
</dbReference>
<evidence type="ECO:0000313" key="3">
    <source>
        <dbReference type="Proteomes" id="UP000199527"/>
    </source>
</evidence>
<keyword evidence="2" id="KW-0645">Protease</keyword>